<name>A0ABX0YVK4_STRTL</name>
<sequence length="351" mass="37349">MNHDTPLSFRRPDGPAEAAPCRVMTTAQLRALGVPAAETAERCRPGGPWQHLLPGVHLLRPGPPTGPDRLRAALLYATRGAWPDPGSGVPAQPTARKPCRPPRCAAMITGLAALALHGFAAVPPLPTLRTIDVLVGRLRRPRSAGWVRIRRTAALPEPVTILGVPVAPVPRAVADAVGRLTDVTAVRRLLTEAVRDGHCEPAALVRELSAARLLDRPPLVGAAEALLAEGRALAEDRLYRMVRVHGLPEPVWNVELRLPGGPALGGADAYWPERAVAVELDACAGRPGEAGAAGERHTRRRELLQRLGVTVVPLSPRALRDAPRQQATVVRTALRAAAVREPAAPVVVLPR</sequence>
<dbReference type="Proteomes" id="UP000635996">
    <property type="component" value="Unassembled WGS sequence"/>
</dbReference>
<evidence type="ECO:0000313" key="2">
    <source>
        <dbReference type="Proteomes" id="UP000635996"/>
    </source>
</evidence>
<keyword evidence="2" id="KW-1185">Reference proteome</keyword>
<proteinExistence type="predicted"/>
<dbReference type="EMBL" id="JAATEL010000025">
    <property type="protein sequence ID" value="NJP16677.1"/>
    <property type="molecule type" value="Genomic_DNA"/>
</dbReference>
<evidence type="ECO:0008006" key="3">
    <source>
        <dbReference type="Google" id="ProtNLM"/>
    </source>
</evidence>
<comment type="caution">
    <text evidence="1">The sequence shown here is derived from an EMBL/GenBank/DDBJ whole genome shotgun (WGS) entry which is preliminary data.</text>
</comment>
<gene>
    <name evidence="1" type="ORF">HCJ95_20960</name>
</gene>
<protein>
    <recommendedName>
        <fullName evidence="3">DUF559 domain-containing protein</fullName>
    </recommendedName>
</protein>
<accession>A0ABX0YVK4</accession>
<evidence type="ECO:0000313" key="1">
    <source>
        <dbReference type="EMBL" id="NJP16677.1"/>
    </source>
</evidence>
<reference evidence="1 2" key="1">
    <citation type="submission" date="2020-03" db="EMBL/GenBank/DDBJ databases">
        <title>WGS of actinomycetes isolated from Thailand.</title>
        <authorList>
            <person name="Thawai C."/>
        </authorList>
    </citation>
    <scope>NUCLEOTIDE SEQUENCE [LARGE SCALE GENOMIC DNA]</scope>
    <source>
        <strain evidence="1 2">NBRC 13905</strain>
    </source>
</reference>
<dbReference type="RefSeq" id="WP_168132165.1">
    <property type="nucleotide sequence ID" value="NZ_BMVZ01000023.1"/>
</dbReference>
<organism evidence="1 2">
    <name type="scientific">Streptomyces thermoviolaceus subsp. thermoviolaceus</name>
    <dbReference type="NCBI Taxonomy" id="66860"/>
    <lineage>
        <taxon>Bacteria</taxon>
        <taxon>Bacillati</taxon>
        <taxon>Actinomycetota</taxon>
        <taxon>Actinomycetes</taxon>
        <taxon>Kitasatosporales</taxon>
        <taxon>Streptomycetaceae</taxon>
        <taxon>Streptomyces</taxon>
    </lineage>
</organism>